<evidence type="ECO:0000256" key="1">
    <source>
        <dbReference type="SAM" id="MobiDB-lite"/>
    </source>
</evidence>
<protein>
    <submittedName>
        <fullName evidence="2">Uncharacterized protein</fullName>
    </submittedName>
</protein>
<dbReference type="Proteomes" id="UP000267821">
    <property type="component" value="Unassembled WGS sequence"/>
</dbReference>
<reference evidence="2 3" key="1">
    <citation type="journal article" date="2018" name="Nat. Ecol. Evol.">
        <title>Pezizomycetes genomes reveal the molecular basis of ectomycorrhizal truffle lifestyle.</title>
        <authorList>
            <person name="Murat C."/>
            <person name="Payen T."/>
            <person name="Noel B."/>
            <person name="Kuo A."/>
            <person name="Morin E."/>
            <person name="Chen J."/>
            <person name="Kohler A."/>
            <person name="Krizsan K."/>
            <person name="Balestrini R."/>
            <person name="Da Silva C."/>
            <person name="Montanini B."/>
            <person name="Hainaut M."/>
            <person name="Levati E."/>
            <person name="Barry K.W."/>
            <person name="Belfiori B."/>
            <person name="Cichocki N."/>
            <person name="Clum A."/>
            <person name="Dockter R.B."/>
            <person name="Fauchery L."/>
            <person name="Guy J."/>
            <person name="Iotti M."/>
            <person name="Le Tacon F."/>
            <person name="Lindquist E.A."/>
            <person name="Lipzen A."/>
            <person name="Malagnac F."/>
            <person name="Mello A."/>
            <person name="Molinier V."/>
            <person name="Miyauchi S."/>
            <person name="Poulain J."/>
            <person name="Riccioni C."/>
            <person name="Rubini A."/>
            <person name="Sitrit Y."/>
            <person name="Splivallo R."/>
            <person name="Traeger S."/>
            <person name="Wang M."/>
            <person name="Zifcakova L."/>
            <person name="Wipf D."/>
            <person name="Zambonelli A."/>
            <person name="Paolocci F."/>
            <person name="Nowrousian M."/>
            <person name="Ottonello S."/>
            <person name="Baldrian P."/>
            <person name="Spatafora J.W."/>
            <person name="Henrissat B."/>
            <person name="Nagy L.G."/>
            <person name="Aury J.M."/>
            <person name="Wincker P."/>
            <person name="Grigoriev I.V."/>
            <person name="Bonfante P."/>
            <person name="Martin F.M."/>
        </authorList>
    </citation>
    <scope>NUCLEOTIDE SEQUENCE [LARGE SCALE GENOMIC DNA]</scope>
    <source>
        <strain evidence="2 3">ATCC MYA-4762</strain>
    </source>
</reference>
<dbReference type="AlphaFoldDB" id="A0A3N4LJ06"/>
<name>A0A3N4LJ06_9PEZI</name>
<dbReference type="PROSITE" id="PS51257">
    <property type="entry name" value="PROKAR_LIPOPROTEIN"/>
    <property type="match status" value="1"/>
</dbReference>
<feature type="region of interest" description="Disordered" evidence="1">
    <location>
        <begin position="1"/>
        <end position="22"/>
    </location>
</feature>
<keyword evidence="3" id="KW-1185">Reference proteome</keyword>
<feature type="non-terminal residue" evidence="2">
    <location>
        <position position="60"/>
    </location>
</feature>
<accession>A0A3N4LJ06</accession>
<evidence type="ECO:0000313" key="2">
    <source>
        <dbReference type="EMBL" id="RPB22746.1"/>
    </source>
</evidence>
<feature type="compositionally biased region" description="Basic and acidic residues" evidence="1">
    <location>
        <begin position="10"/>
        <end position="20"/>
    </location>
</feature>
<organism evidence="2 3">
    <name type="scientific">Terfezia boudieri ATCC MYA-4762</name>
    <dbReference type="NCBI Taxonomy" id="1051890"/>
    <lineage>
        <taxon>Eukaryota</taxon>
        <taxon>Fungi</taxon>
        <taxon>Dikarya</taxon>
        <taxon>Ascomycota</taxon>
        <taxon>Pezizomycotina</taxon>
        <taxon>Pezizomycetes</taxon>
        <taxon>Pezizales</taxon>
        <taxon>Pezizaceae</taxon>
        <taxon>Terfezia</taxon>
    </lineage>
</organism>
<sequence length="60" mass="6630">MGKLLGPRDIGARGDNDEGHGVSLSGVLSCLKVMSRFSEAQSWMQRRESAKGLQVLRYLH</sequence>
<dbReference type="InParanoid" id="A0A3N4LJ06"/>
<dbReference type="EMBL" id="ML121550">
    <property type="protein sequence ID" value="RPB22746.1"/>
    <property type="molecule type" value="Genomic_DNA"/>
</dbReference>
<evidence type="ECO:0000313" key="3">
    <source>
        <dbReference type="Proteomes" id="UP000267821"/>
    </source>
</evidence>
<proteinExistence type="predicted"/>
<gene>
    <name evidence="2" type="ORF">L211DRAFT_839461</name>
</gene>